<evidence type="ECO:0000256" key="5">
    <source>
        <dbReference type="SAM" id="MobiDB-lite"/>
    </source>
</evidence>
<dbReference type="InParanoid" id="A0A067N0V3"/>
<evidence type="ECO:0000313" key="8">
    <source>
        <dbReference type="EMBL" id="KDQ20585.1"/>
    </source>
</evidence>
<evidence type="ECO:0000313" key="9">
    <source>
        <dbReference type="Proteomes" id="UP000027195"/>
    </source>
</evidence>
<proteinExistence type="predicted"/>
<dbReference type="EMBL" id="KL198017">
    <property type="protein sequence ID" value="KDQ20585.1"/>
    <property type="molecule type" value="Genomic_DNA"/>
</dbReference>
<feature type="transmembrane region" description="Helical" evidence="6">
    <location>
        <begin position="461"/>
        <end position="482"/>
    </location>
</feature>
<gene>
    <name evidence="8" type="ORF">BOTBODRAFT_61695</name>
</gene>
<dbReference type="HOGENOM" id="CLU_008455_13_7_1"/>
<keyword evidence="3 6" id="KW-1133">Transmembrane helix</keyword>
<feature type="transmembrane region" description="Helical" evidence="6">
    <location>
        <begin position="192"/>
        <end position="212"/>
    </location>
</feature>
<keyword evidence="4 6" id="KW-0472">Membrane</keyword>
<evidence type="ECO:0000259" key="7">
    <source>
        <dbReference type="PROSITE" id="PS50850"/>
    </source>
</evidence>
<name>A0A067N0V3_BOTB1</name>
<feature type="transmembrane region" description="Helical" evidence="6">
    <location>
        <begin position="304"/>
        <end position="328"/>
    </location>
</feature>
<dbReference type="GO" id="GO:0022857">
    <property type="term" value="F:transmembrane transporter activity"/>
    <property type="evidence" value="ECO:0007669"/>
    <property type="project" value="InterPro"/>
</dbReference>
<evidence type="ECO:0000256" key="1">
    <source>
        <dbReference type="ARBA" id="ARBA00004141"/>
    </source>
</evidence>
<keyword evidence="9" id="KW-1185">Reference proteome</keyword>
<feature type="transmembrane region" description="Helical" evidence="6">
    <location>
        <begin position="161"/>
        <end position="180"/>
    </location>
</feature>
<dbReference type="OrthoDB" id="5215911at2759"/>
<dbReference type="InterPro" id="IPR020846">
    <property type="entry name" value="MFS_dom"/>
</dbReference>
<feature type="transmembrane region" description="Helical" evidence="6">
    <location>
        <begin position="430"/>
        <end position="449"/>
    </location>
</feature>
<dbReference type="Gene3D" id="1.20.1250.20">
    <property type="entry name" value="MFS general substrate transporter like domains"/>
    <property type="match status" value="1"/>
</dbReference>
<keyword evidence="2 6" id="KW-0812">Transmembrane</keyword>
<dbReference type="SUPFAM" id="SSF103473">
    <property type="entry name" value="MFS general substrate transporter"/>
    <property type="match status" value="1"/>
</dbReference>
<feature type="transmembrane region" description="Helical" evidence="6">
    <location>
        <begin position="488"/>
        <end position="512"/>
    </location>
</feature>
<comment type="subcellular location">
    <subcellularLocation>
        <location evidence="1">Membrane</location>
        <topology evidence="1">Multi-pass membrane protein</topology>
    </subcellularLocation>
</comment>
<dbReference type="Proteomes" id="UP000027195">
    <property type="component" value="Unassembled WGS sequence"/>
</dbReference>
<feature type="region of interest" description="Disordered" evidence="5">
    <location>
        <begin position="1"/>
        <end position="21"/>
    </location>
</feature>
<dbReference type="PROSITE" id="PS50850">
    <property type="entry name" value="MFS"/>
    <property type="match status" value="1"/>
</dbReference>
<accession>A0A067N0V3</accession>
<dbReference type="STRING" id="930990.A0A067N0V3"/>
<evidence type="ECO:0000256" key="4">
    <source>
        <dbReference type="ARBA" id="ARBA00023136"/>
    </source>
</evidence>
<dbReference type="AlphaFoldDB" id="A0A067N0V3"/>
<feature type="domain" description="Major facilitator superfamily (MFS) profile" evidence="7">
    <location>
        <begin position="65"/>
        <end position="517"/>
    </location>
</feature>
<dbReference type="GO" id="GO:0005886">
    <property type="term" value="C:plasma membrane"/>
    <property type="evidence" value="ECO:0007669"/>
    <property type="project" value="TreeGrafter"/>
</dbReference>
<dbReference type="Pfam" id="PF07690">
    <property type="entry name" value="MFS_1"/>
    <property type="match status" value="1"/>
</dbReference>
<feature type="transmembrane region" description="Helical" evidence="6">
    <location>
        <begin position="131"/>
        <end position="149"/>
    </location>
</feature>
<feature type="transmembrane region" description="Helical" evidence="6">
    <location>
        <begin position="397"/>
        <end position="424"/>
    </location>
</feature>
<dbReference type="InterPro" id="IPR036259">
    <property type="entry name" value="MFS_trans_sf"/>
</dbReference>
<feature type="transmembrane region" description="Helical" evidence="6">
    <location>
        <begin position="100"/>
        <end position="119"/>
    </location>
</feature>
<evidence type="ECO:0000256" key="6">
    <source>
        <dbReference type="SAM" id="Phobius"/>
    </source>
</evidence>
<feature type="transmembrane region" description="Helical" evidence="6">
    <location>
        <begin position="218"/>
        <end position="238"/>
    </location>
</feature>
<feature type="transmembrane region" description="Helical" evidence="6">
    <location>
        <begin position="64"/>
        <end position="88"/>
    </location>
</feature>
<sequence length="532" mass="58984">MKHSAKDVDGGSGQTDGKGELVDAYPASESTSIEIKNSHGDILRPTPSADPKDPLNWGPWKKRLVLFFVCSFYFLFTFITTVTVPTFFQLQSMYNTTYAEITYTVAVPALALAVSPLLWSPLADIYGRRPIMITGCLLALVATIGTAVAKNISAYMACRFLQGWGVGPASTVGLVMLHDIYFEHERGEKMGYWTLSIDSGLLFGPLIGGFVALVSTRFVAWFTAILFGALLIALVLLLPETAFARDLAPQRTSKTGEIPPTSPSSWKTIRSGPWFNYKPIFGIQHPHIWDTTVRAFKLFAYPNVALSIIFYCWTWYWFILCVIAMIPAAYPNDSPQTQGLLFLGLIIGTLIAEAFFSGSLSDRLVRYLSRKRARSGEDPADANVGAHSMRSPEMRLWLYWPAAIFTAVGLVVFGCSVQLSWHWIIGQVGMALFAFGIQIGNTITTVYAVDCYPQYAMDVTVFYSLHLNLSAFASPFFIVPWVERNGWAWAFGAQALIVVGCAIVCVLILQLWGRQMREWKGPISWSPGVSRS</sequence>
<protein>
    <recommendedName>
        <fullName evidence="7">Major facilitator superfamily (MFS) profile domain-containing protein</fullName>
    </recommendedName>
</protein>
<dbReference type="PANTHER" id="PTHR23502">
    <property type="entry name" value="MAJOR FACILITATOR SUPERFAMILY"/>
    <property type="match status" value="1"/>
</dbReference>
<dbReference type="InterPro" id="IPR011701">
    <property type="entry name" value="MFS"/>
</dbReference>
<evidence type="ECO:0000256" key="2">
    <source>
        <dbReference type="ARBA" id="ARBA00022692"/>
    </source>
</evidence>
<evidence type="ECO:0000256" key="3">
    <source>
        <dbReference type="ARBA" id="ARBA00022989"/>
    </source>
</evidence>
<organism evidence="8 9">
    <name type="scientific">Botryobasidium botryosum (strain FD-172 SS1)</name>
    <dbReference type="NCBI Taxonomy" id="930990"/>
    <lineage>
        <taxon>Eukaryota</taxon>
        <taxon>Fungi</taxon>
        <taxon>Dikarya</taxon>
        <taxon>Basidiomycota</taxon>
        <taxon>Agaricomycotina</taxon>
        <taxon>Agaricomycetes</taxon>
        <taxon>Cantharellales</taxon>
        <taxon>Botryobasidiaceae</taxon>
        <taxon>Botryobasidium</taxon>
    </lineage>
</organism>
<feature type="transmembrane region" description="Helical" evidence="6">
    <location>
        <begin position="340"/>
        <end position="361"/>
    </location>
</feature>
<dbReference type="PANTHER" id="PTHR23502:SF139">
    <property type="entry name" value="MAJOR FACILITATOR SUPERFAMILY (MFS) PROFILE DOMAIN-CONTAINING PROTEIN-RELATED"/>
    <property type="match status" value="1"/>
</dbReference>
<reference evidence="9" key="1">
    <citation type="journal article" date="2014" name="Proc. Natl. Acad. Sci. U.S.A.">
        <title>Extensive sampling of basidiomycete genomes demonstrates inadequacy of the white-rot/brown-rot paradigm for wood decay fungi.</title>
        <authorList>
            <person name="Riley R."/>
            <person name="Salamov A.A."/>
            <person name="Brown D.W."/>
            <person name="Nagy L.G."/>
            <person name="Floudas D."/>
            <person name="Held B.W."/>
            <person name="Levasseur A."/>
            <person name="Lombard V."/>
            <person name="Morin E."/>
            <person name="Otillar R."/>
            <person name="Lindquist E.A."/>
            <person name="Sun H."/>
            <person name="LaButti K.M."/>
            <person name="Schmutz J."/>
            <person name="Jabbour D."/>
            <person name="Luo H."/>
            <person name="Baker S.E."/>
            <person name="Pisabarro A.G."/>
            <person name="Walton J.D."/>
            <person name="Blanchette R.A."/>
            <person name="Henrissat B."/>
            <person name="Martin F."/>
            <person name="Cullen D."/>
            <person name="Hibbett D.S."/>
            <person name="Grigoriev I.V."/>
        </authorList>
    </citation>
    <scope>NUCLEOTIDE SEQUENCE [LARGE SCALE GENOMIC DNA]</scope>
    <source>
        <strain evidence="9">FD-172 SS1</strain>
    </source>
</reference>